<dbReference type="NCBIfam" id="TIGR02422">
    <property type="entry name" value="protocat_beta"/>
    <property type="match status" value="1"/>
</dbReference>
<dbReference type="PANTHER" id="PTHR33711">
    <property type="entry name" value="DIOXYGENASE, PUTATIVE (AFU_ORTHOLOGUE AFUA_2G02910)-RELATED"/>
    <property type="match status" value="1"/>
</dbReference>
<keyword evidence="2" id="KW-0223">Dioxygenase</keyword>
<dbReference type="GO" id="GO:0018578">
    <property type="term" value="F:protocatechuate 3,4-dioxygenase activity"/>
    <property type="evidence" value="ECO:0007669"/>
    <property type="project" value="UniProtKB-EC"/>
</dbReference>
<name>A0ABZ1I9R1_9PSEU</name>
<evidence type="ECO:0000256" key="2">
    <source>
        <dbReference type="ARBA" id="ARBA00022964"/>
    </source>
</evidence>
<dbReference type="SUPFAM" id="SSF49482">
    <property type="entry name" value="Aromatic compound dioxygenase"/>
    <property type="match status" value="1"/>
</dbReference>
<evidence type="ECO:0000259" key="5">
    <source>
        <dbReference type="PROSITE" id="PS00083"/>
    </source>
</evidence>
<dbReference type="Pfam" id="PF12391">
    <property type="entry name" value="PCDO_beta_N"/>
    <property type="match status" value="1"/>
</dbReference>
<dbReference type="PANTHER" id="PTHR33711:SF10">
    <property type="entry name" value="INTRADIOL RING-CLEAVAGE DIOXYGENASES DOMAIN-CONTAINING PROTEIN"/>
    <property type="match status" value="1"/>
</dbReference>
<dbReference type="InterPro" id="IPR000627">
    <property type="entry name" value="Intradiol_dOase_C"/>
</dbReference>
<dbReference type="InterPro" id="IPR050770">
    <property type="entry name" value="Intradiol_RC_Dioxygenase"/>
</dbReference>
<dbReference type="Pfam" id="PF00775">
    <property type="entry name" value="Dioxygenase_C"/>
    <property type="match status" value="1"/>
</dbReference>
<dbReference type="PROSITE" id="PS00083">
    <property type="entry name" value="INTRADIOL_DIOXYGENAS"/>
    <property type="match status" value="1"/>
</dbReference>
<keyword evidence="7" id="KW-1185">Reference proteome</keyword>
<dbReference type="EMBL" id="CP142149">
    <property type="protein sequence ID" value="WSE30304.1"/>
    <property type="molecule type" value="Genomic_DNA"/>
</dbReference>
<reference evidence="6 7" key="1">
    <citation type="journal article" date="2015" name="Int. J. Syst. Evol. Microbiol.">
        <title>Amycolatopsis rhabdoformis sp. nov., an actinomycete isolated from a tropical forest soil.</title>
        <authorList>
            <person name="Souza W.R."/>
            <person name="Silva R.E."/>
            <person name="Goodfellow M."/>
            <person name="Busarakam K."/>
            <person name="Figueiro F.S."/>
            <person name="Ferreira D."/>
            <person name="Rodrigues-Filho E."/>
            <person name="Moraes L.A.B."/>
            <person name="Zucchi T.D."/>
        </authorList>
    </citation>
    <scope>NUCLEOTIDE SEQUENCE [LARGE SCALE GENOMIC DNA]</scope>
    <source>
        <strain evidence="6 7">NCIMB 14900</strain>
    </source>
</reference>
<dbReference type="Proteomes" id="UP001330812">
    <property type="component" value="Chromosome"/>
</dbReference>
<evidence type="ECO:0000313" key="7">
    <source>
        <dbReference type="Proteomes" id="UP001330812"/>
    </source>
</evidence>
<evidence type="ECO:0000256" key="1">
    <source>
        <dbReference type="ARBA" id="ARBA00007825"/>
    </source>
</evidence>
<evidence type="ECO:0000256" key="4">
    <source>
        <dbReference type="SAM" id="MobiDB-lite"/>
    </source>
</evidence>
<organism evidence="6 7">
    <name type="scientific">Amycolatopsis rhabdoformis</name>
    <dbReference type="NCBI Taxonomy" id="1448059"/>
    <lineage>
        <taxon>Bacteria</taxon>
        <taxon>Bacillati</taxon>
        <taxon>Actinomycetota</taxon>
        <taxon>Actinomycetes</taxon>
        <taxon>Pseudonocardiales</taxon>
        <taxon>Pseudonocardiaceae</taxon>
        <taxon>Amycolatopsis</taxon>
    </lineage>
</organism>
<dbReference type="RefSeq" id="WP_326569251.1">
    <property type="nucleotide sequence ID" value="NZ_CP142149.1"/>
</dbReference>
<feature type="compositionally biased region" description="Basic and acidic residues" evidence="4">
    <location>
        <begin position="8"/>
        <end position="17"/>
    </location>
</feature>
<dbReference type="InterPro" id="IPR015889">
    <property type="entry name" value="Intradiol_dOase_core"/>
</dbReference>
<comment type="similarity">
    <text evidence="1">Belongs to the intradiol ring-cleavage dioxygenase family.</text>
</comment>
<keyword evidence="3 6" id="KW-0560">Oxidoreductase</keyword>
<gene>
    <name evidence="6" type="primary">pcaH</name>
    <name evidence="6" type="ORF">VSH64_47230</name>
</gene>
<evidence type="ECO:0000313" key="6">
    <source>
        <dbReference type="EMBL" id="WSE30304.1"/>
    </source>
</evidence>
<protein>
    <submittedName>
        <fullName evidence="6">Protocatechuate 3,4-dioxygenase subunit beta</fullName>
        <ecNumber evidence="6">1.13.11.3</ecNumber>
    </submittedName>
</protein>
<dbReference type="EC" id="1.13.11.3" evidence="6"/>
<dbReference type="Gene3D" id="2.60.130.10">
    <property type="entry name" value="Aromatic compound dioxygenase"/>
    <property type="match status" value="1"/>
</dbReference>
<sequence>MAAPTDLRLPRYPREPEGTNAPLDFDGYNSTKLRHPSQPLVLLPQMLTEVTGPLLGPGRLGELDHDLTRQHDGEPQGQRIIVSGRLLDGDGRPIRNSLVEIWQANAGGRYRHTGDRWPSPLDPNFDGLGRALTDDDGRYEFTTIKPGAYPWKNHDNAWRPAHIHFSVFGSAFTQRLVTQMYFPDDPLFYQDPIFNSIPDEKARNRMISRFNLERTVPEWAMAFDFDIVVRGSEQSVFEDEEDED</sequence>
<feature type="domain" description="Intradiol ring-cleavage dioxygenases" evidence="5">
    <location>
        <begin position="82"/>
        <end position="110"/>
    </location>
</feature>
<dbReference type="InterPro" id="IPR024756">
    <property type="entry name" value="PCDO_beta_N"/>
</dbReference>
<proteinExistence type="inferred from homology"/>
<dbReference type="InterPro" id="IPR012785">
    <property type="entry name" value="Protocat_dOase_b"/>
</dbReference>
<evidence type="ECO:0000256" key="3">
    <source>
        <dbReference type="ARBA" id="ARBA00023002"/>
    </source>
</evidence>
<feature type="region of interest" description="Disordered" evidence="4">
    <location>
        <begin position="1"/>
        <end position="26"/>
    </location>
</feature>
<accession>A0ABZ1I9R1</accession>